<dbReference type="Gene3D" id="3.30.565.10">
    <property type="entry name" value="Histidine kinase-like ATPase, C-terminal domain"/>
    <property type="match status" value="1"/>
</dbReference>
<dbReference type="InterPro" id="IPR005467">
    <property type="entry name" value="His_kinase_dom"/>
</dbReference>
<dbReference type="InterPro" id="IPR036890">
    <property type="entry name" value="HATPase_C_sf"/>
</dbReference>
<organism evidence="17 18">
    <name type="scientific">Cytobacillus mangrovibacter</name>
    <dbReference type="NCBI Taxonomy" id="3299024"/>
    <lineage>
        <taxon>Bacteria</taxon>
        <taxon>Bacillati</taxon>
        <taxon>Bacillota</taxon>
        <taxon>Bacilli</taxon>
        <taxon>Bacillales</taxon>
        <taxon>Bacillaceae</taxon>
        <taxon>Cytobacillus</taxon>
    </lineage>
</organism>
<evidence type="ECO:0000259" key="15">
    <source>
        <dbReference type="PROSITE" id="PS50109"/>
    </source>
</evidence>
<evidence type="ECO:0000256" key="6">
    <source>
        <dbReference type="ARBA" id="ARBA00022679"/>
    </source>
</evidence>
<reference evidence="17 18" key="1">
    <citation type="submission" date="2024-08" db="EMBL/GenBank/DDBJ databases">
        <title>Two novel Cytobacillus novel species.</title>
        <authorList>
            <person name="Liu G."/>
        </authorList>
    </citation>
    <scope>NUCLEOTIDE SEQUENCE [LARGE SCALE GENOMIC DNA]</scope>
    <source>
        <strain evidence="17 18">FJAT-53684</strain>
    </source>
</reference>
<dbReference type="Pfam" id="PF02518">
    <property type="entry name" value="HATPase_c"/>
    <property type="match status" value="1"/>
</dbReference>
<feature type="transmembrane region" description="Helical" evidence="14">
    <location>
        <begin position="253"/>
        <end position="272"/>
    </location>
</feature>
<dbReference type="RefSeq" id="WP_389221385.1">
    <property type="nucleotide sequence ID" value="NZ_JBIACJ010000008.1"/>
</dbReference>
<dbReference type="PANTHER" id="PTHR45528">
    <property type="entry name" value="SENSOR HISTIDINE KINASE CPXA"/>
    <property type="match status" value="1"/>
</dbReference>
<keyword evidence="10" id="KW-0067">ATP-binding</keyword>
<dbReference type="Proteomes" id="UP001601058">
    <property type="component" value="Unassembled WGS sequence"/>
</dbReference>
<evidence type="ECO:0000259" key="16">
    <source>
        <dbReference type="PROSITE" id="PS50885"/>
    </source>
</evidence>
<dbReference type="InterPro" id="IPR036097">
    <property type="entry name" value="HisK_dim/P_sf"/>
</dbReference>
<dbReference type="GO" id="GO:0016301">
    <property type="term" value="F:kinase activity"/>
    <property type="evidence" value="ECO:0007669"/>
    <property type="project" value="UniProtKB-KW"/>
</dbReference>
<dbReference type="EC" id="2.7.13.3" evidence="3"/>
<evidence type="ECO:0000313" key="17">
    <source>
        <dbReference type="EMBL" id="MFE8697704.1"/>
    </source>
</evidence>
<dbReference type="SMART" id="SM00387">
    <property type="entry name" value="HATPase_c"/>
    <property type="match status" value="1"/>
</dbReference>
<feature type="transmembrane region" description="Helical" evidence="14">
    <location>
        <begin position="323"/>
        <end position="343"/>
    </location>
</feature>
<keyword evidence="4" id="KW-1003">Cell membrane</keyword>
<feature type="transmembrane region" description="Helical" evidence="14">
    <location>
        <begin position="12"/>
        <end position="34"/>
    </location>
</feature>
<dbReference type="InterPro" id="IPR003661">
    <property type="entry name" value="HisK_dim/P_dom"/>
</dbReference>
<evidence type="ECO:0000256" key="1">
    <source>
        <dbReference type="ARBA" id="ARBA00000085"/>
    </source>
</evidence>
<dbReference type="PANTHER" id="PTHR45528:SF1">
    <property type="entry name" value="SENSOR HISTIDINE KINASE CPXA"/>
    <property type="match status" value="1"/>
</dbReference>
<dbReference type="PROSITE" id="PS50885">
    <property type="entry name" value="HAMP"/>
    <property type="match status" value="1"/>
</dbReference>
<feature type="transmembrane region" description="Helical" evidence="14">
    <location>
        <begin position="384"/>
        <end position="411"/>
    </location>
</feature>
<dbReference type="EMBL" id="JBIACJ010000008">
    <property type="protein sequence ID" value="MFE8697704.1"/>
    <property type="molecule type" value="Genomic_DNA"/>
</dbReference>
<keyword evidence="8" id="KW-0547">Nucleotide-binding</keyword>
<dbReference type="InterPro" id="IPR003594">
    <property type="entry name" value="HATPase_dom"/>
</dbReference>
<evidence type="ECO:0000256" key="4">
    <source>
        <dbReference type="ARBA" id="ARBA00022475"/>
    </source>
</evidence>
<evidence type="ECO:0000313" key="18">
    <source>
        <dbReference type="Proteomes" id="UP001601058"/>
    </source>
</evidence>
<dbReference type="InterPro" id="IPR003660">
    <property type="entry name" value="HAMP_dom"/>
</dbReference>
<dbReference type="CDD" id="cd00082">
    <property type="entry name" value="HisKA"/>
    <property type="match status" value="1"/>
</dbReference>
<keyword evidence="18" id="KW-1185">Reference proteome</keyword>
<keyword evidence="13 14" id="KW-0472">Membrane</keyword>
<keyword evidence="5" id="KW-0597">Phosphoprotein</keyword>
<evidence type="ECO:0000256" key="11">
    <source>
        <dbReference type="ARBA" id="ARBA00022989"/>
    </source>
</evidence>
<keyword evidence="7 14" id="KW-0812">Transmembrane</keyword>
<evidence type="ECO:0000256" key="5">
    <source>
        <dbReference type="ARBA" id="ARBA00022553"/>
    </source>
</evidence>
<dbReference type="Gene3D" id="6.10.340.10">
    <property type="match status" value="1"/>
</dbReference>
<evidence type="ECO:0000256" key="9">
    <source>
        <dbReference type="ARBA" id="ARBA00022777"/>
    </source>
</evidence>
<evidence type="ECO:0000256" key="2">
    <source>
        <dbReference type="ARBA" id="ARBA00004651"/>
    </source>
</evidence>
<dbReference type="Pfam" id="PF00512">
    <property type="entry name" value="HisKA"/>
    <property type="match status" value="1"/>
</dbReference>
<keyword evidence="12" id="KW-0902">Two-component regulatory system</keyword>
<dbReference type="SUPFAM" id="SSF47384">
    <property type="entry name" value="Homodimeric domain of signal transducing histidine kinase"/>
    <property type="match status" value="1"/>
</dbReference>
<dbReference type="SUPFAM" id="SSF55874">
    <property type="entry name" value="ATPase domain of HSP90 chaperone/DNA topoisomerase II/histidine kinase"/>
    <property type="match status" value="1"/>
</dbReference>
<feature type="domain" description="Histidine kinase" evidence="15">
    <location>
        <begin position="478"/>
        <end position="691"/>
    </location>
</feature>
<proteinExistence type="predicted"/>
<sequence>MGIRLRKYSHSITTKLIVFMVMLACFSGIMQAIAHLVSVNDGDIEIVFEDNYFLSKSYVRESESLISDLTRLLGEYKNEENILKGETIDKDELRMEEQNLFSDYQYESKSYNPNLSEAENYEKFKVDYADKIAQIKDQMIKRDLREFHFLMNNIEEVKDPLYYVSDGVNVFTNNTMKDTQLFKAYPSYMVFEGYKSDVYPKEVEKNKYLNWITMQMDEMSSENNAIYMAFSKKFLDSKISGWKENKVNATKGFYRLLGFSAGFILSLFYLAFVSGRKSFKEEELHLHAVDKLYIDLNILLCIGLITFWVILLDLLELPHNIQWVIPITIPFSAAFFALILSMVRHFKNRTFFKHSLIYQIFKGLVQFVRNVYDSGNVGVKTVLIVIGYPLLIALTFFMFPITIGAAAWFALKKVKSFKAIKDGVERIKNGEIHHSIDIVGKGEFASLAANINSITDGLKNAVDNELKSERLKTELITNVSHDIRTPLTSIITYVDLLKNEKDLAKIAEYTEVLDQKSKRLKFLTDDLFEAAKASSGNIPVQLEKIDIVSLIAQGLGEVSEKIEELGLEFRFNHPNDKVYVTADGKLLWRSIENVLSNIFKYALKGSRVYINIEDLGNEILITFKNISAYELNISADELMERFKRGDESRSSQGSGLGLSIAKSLIDIQKGKFIIQIDGDLFKSMISMPKNYNE</sequence>
<evidence type="ECO:0000256" key="3">
    <source>
        <dbReference type="ARBA" id="ARBA00012438"/>
    </source>
</evidence>
<dbReference type="PROSITE" id="PS50109">
    <property type="entry name" value="HIS_KIN"/>
    <property type="match status" value="1"/>
</dbReference>
<evidence type="ECO:0000256" key="10">
    <source>
        <dbReference type="ARBA" id="ARBA00022840"/>
    </source>
</evidence>
<comment type="caution">
    <text evidence="17">The sequence shown here is derived from an EMBL/GenBank/DDBJ whole genome shotgun (WGS) entry which is preliminary data.</text>
</comment>
<accession>A0ABW6K1U8</accession>
<dbReference type="InterPro" id="IPR050398">
    <property type="entry name" value="HssS/ArlS-like"/>
</dbReference>
<evidence type="ECO:0000256" key="12">
    <source>
        <dbReference type="ARBA" id="ARBA00023012"/>
    </source>
</evidence>
<dbReference type="Gene3D" id="1.10.287.130">
    <property type="match status" value="1"/>
</dbReference>
<feature type="domain" description="HAMP" evidence="16">
    <location>
        <begin position="418"/>
        <end position="463"/>
    </location>
</feature>
<dbReference type="SMART" id="SM00388">
    <property type="entry name" value="HisKA"/>
    <property type="match status" value="1"/>
</dbReference>
<comment type="catalytic activity">
    <reaction evidence="1">
        <text>ATP + protein L-histidine = ADP + protein N-phospho-L-histidine.</text>
        <dbReference type="EC" id="2.7.13.3"/>
    </reaction>
</comment>
<comment type="subcellular location">
    <subcellularLocation>
        <location evidence="2">Cell membrane</location>
        <topology evidence="2">Multi-pass membrane protein</topology>
    </subcellularLocation>
</comment>
<evidence type="ECO:0000256" key="7">
    <source>
        <dbReference type="ARBA" id="ARBA00022692"/>
    </source>
</evidence>
<keyword evidence="6" id="KW-0808">Transferase</keyword>
<feature type="transmembrane region" description="Helical" evidence="14">
    <location>
        <begin position="292"/>
        <end position="311"/>
    </location>
</feature>
<protein>
    <recommendedName>
        <fullName evidence="3">histidine kinase</fullName>
        <ecNumber evidence="3">2.7.13.3</ecNumber>
    </recommendedName>
</protein>
<gene>
    <name evidence="17" type="ORF">ACFYKT_15300</name>
</gene>
<keyword evidence="11 14" id="KW-1133">Transmembrane helix</keyword>
<evidence type="ECO:0000256" key="8">
    <source>
        <dbReference type="ARBA" id="ARBA00022741"/>
    </source>
</evidence>
<evidence type="ECO:0000256" key="14">
    <source>
        <dbReference type="SAM" id="Phobius"/>
    </source>
</evidence>
<keyword evidence="9 17" id="KW-0418">Kinase</keyword>
<name>A0ABW6K1U8_9BACI</name>
<evidence type="ECO:0000256" key="13">
    <source>
        <dbReference type="ARBA" id="ARBA00023136"/>
    </source>
</evidence>